<reference evidence="2 3" key="2">
    <citation type="journal article" date="2012" name="Stand. Genomic Sci.">
        <title>Complete genome sequence of the sulfate-reducing firmicute Desulfotomaculum ruminis type strain (DL(T)).</title>
        <authorList>
            <person name="Spring S."/>
            <person name="Visser M."/>
            <person name="Lu M."/>
            <person name="Copeland A."/>
            <person name="Lapidus A."/>
            <person name="Lucas S."/>
            <person name="Cheng J.F."/>
            <person name="Han C."/>
            <person name="Tapia R."/>
            <person name="Goodwin L.A."/>
            <person name="Pitluck S."/>
            <person name="Ivanova N."/>
            <person name="Land M."/>
            <person name="Hauser L."/>
            <person name="Larimer F."/>
            <person name="Rohde M."/>
            <person name="Goker M."/>
            <person name="Detter J.C."/>
            <person name="Kyrpides N.C."/>
            <person name="Woyke T."/>
            <person name="Schaap P.J."/>
            <person name="Plugge C.M."/>
            <person name="Muyzer G."/>
            <person name="Kuever J."/>
            <person name="Pereira I.A."/>
            <person name="Parshina S.N."/>
            <person name="Bernier-Latmani R."/>
            <person name="Stams A.J."/>
            <person name="Klenk H.P."/>
        </authorList>
    </citation>
    <scope>NUCLEOTIDE SEQUENCE [LARGE SCALE GENOMIC DNA]</scope>
    <source>
        <strain evidence="3">ATCC 23193 / DSM 2154 / NCIB 8452 / DL</strain>
    </source>
</reference>
<dbReference type="EMBL" id="CP002780">
    <property type="protein sequence ID" value="AEG60624.1"/>
    <property type="molecule type" value="Genomic_DNA"/>
</dbReference>
<proteinExistence type="predicted"/>
<dbReference type="KEGG" id="dru:Desru_2382"/>
<evidence type="ECO:0000256" key="1">
    <source>
        <dbReference type="SAM" id="Phobius"/>
    </source>
</evidence>
<dbReference type="Proteomes" id="UP000009234">
    <property type="component" value="Chromosome"/>
</dbReference>
<dbReference type="HOGENOM" id="CLU_181383_0_0_9"/>
<reference evidence="3" key="1">
    <citation type="submission" date="2011-05" db="EMBL/GenBank/DDBJ databases">
        <title>Complete sequence of Desulfotomaculum ruminis DSM 2154.</title>
        <authorList>
            <person name="Lucas S."/>
            <person name="Copeland A."/>
            <person name="Lapidus A."/>
            <person name="Cheng J.-F."/>
            <person name="Goodwin L."/>
            <person name="Pitluck S."/>
            <person name="Lu M."/>
            <person name="Detter J.C."/>
            <person name="Han C."/>
            <person name="Tapia R."/>
            <person name="Land M."/>
            <person name="Hauser L."/>
            <person name="Kyrpides N."/>
            <person name="Ivanova N."/>
            <person name="Mikhailova N."/>
            <person name="Pagani I."/>
            <person name="Stams A.J.M."/>
            <person name="Plugge C.M."/>
            <person name="Muyzer G."/>
            <person name="Kuever J."/>
            <person name="Parshina S.N."/>
            <person name="Ivanova A.E."/>
            <person name="Nazina T.N."/>
            <person name="Brambilla E."/>
            <person name="Spring S."/>
            <person name="Klenk H.-P."/>
            <person name="Woyke T."/>
        </authorList>
    </citation>
    <scope>NUCLEOTIDE SEQUENCE [LARGE SCALE GENOMIC DNA]</scope>
    <source>
        <strain evidence="3">ATCC 23193 / DSM 2154 / NCIB 8452 / DL</strain>
    </source>
</reference>
<keyword evidence="1" id="KW-0472">Membrane</keyword>
<gene>
    <name evidence="2" type="ordered locus">Desru_2382</name>
</gene>
<feature type="transmembrane region" description="Helical" evidence="1">
    <location>
        <begin position="12"/>
        <end position="32"/>
    </location>
</feature>
<evidence type="ECO:0000313" key="3">
    <source>
        <dbReference type="Proteomes" id="UP000009234"/>
    </source>
</evidence>
<dbReference type="InterPro" id="IPR021320">
    <property type="entry name" value="DUF2905"/>
</dbReference>
<dbReference type="eggNOG" id="ENOG5032YVX">
    <property type="taxonomic scope" value="Bacteria"/>
</dbReference>
<dbReference type="RefSeq" id="WP_013842380.1">
    <property type="nucleotide sequence ID" value="NC_015589.1"/>
</dbReference>
<keyword evidence="3" id="KW-1185">Reference proteome</keyword>
<organism evidence="2 3">
    <name type="scientific">Desulforamulus ruminis (strain ATCC 23193 / DSM 2154 / NCIMB 8452 / DL)</name>
    <name type="common">Desulfotomaculum ruminis</name>
    <dbReference type="NCBI Taxonomy" id="696281"/>
    <lineage>
        <taxon>Bacteria</taxon>
        <taxon>Bacillati</taxon>
        <taxon>Bacillota</taxon>
        <taxon>Clostridia</taxon>
        <taxon>Eubacteriales</taxon>
        <taxon>Peptococcaceae</taxon>
        <taxon>Desulforamulus</taxon>
    </lineage>
</organism>
<keyword evidence="1" id="KW-1133">Transmembrane helix</keyword>
<feature type="transmembrane region" description="Helical" evidence="1">
    <location>
        <begin position="52"/>
        <end position="73"/>
    </location>
</feature>
<dbReference type="Pfam" id="PF11146">
    <property type="entry name" value="DUF2905"/>
    <property type="match status" value="1"/>
</dbReference>
<accession>F6DN35</accession>
<dbReference type="PANTHER" id="PTHR36443:SF1">
    <property type="entry name" value="BSR5223 PROTEIN"/>
    <property type="match status" value="1"/>
</dbReference>
<name>F6DN35_DESRL</name>
<dbReference type="AlphaFoldDB" id="F6DN35"/>
<sequence length="75" mass="8158">MGPSLAPLAKMLIFFGLMLVILGGILLLAGKIPGLGRLPGDIFVQKGNFTFYFPLVTSILLSLLLTVILNLFLRR</sequence>
<keyword evidence="1" id="KW-0812">Transmembrane</keyword>
<evidence type="ECO:0008006" key="4">
    <source>
        <dbReference type="Google" id="ProtNLM"/>
    </source>
</evidence>
<protein>
    <recommendedName>
        <fullName evidence="4">DUF2905 domain-containing protein</fullName>
    </recommendedName>
</protein>
<dbReference type="PANTHER" id="PTHR36443">
    <property type="entry name" value="BSR5223 PROTEIN"/>
    <property type="match status" value="1"/>
</dbReference>
<evidence type="ECO:0000313" key="2">
    <source>
        <dbReference type="EMBL" id="AEG60624.1"/>
    </source>
</evidence>
<dbReference type="STRING" id="696281.Desru_2382"/>